<reference evidence="6 7" key="1">
    <citation type="journal article" date="2017" name="Infect. Genet. Evol.">
        <title>The new phylogeny of the genus Mycobacterium: The old and the news.</title>
        <authorList>
            <person name="Tortoli E."/>
            <person name="Fedrizzi T."/>
            <person name="Meehan C.J."/>
            <person name="Trovato A."/>
            <person name="Grottola A."/>
            <person name="Giacobazzi E."/>
            <person name="Serpini G.F."/>
            <person name="Tagliazucchi S."/>
            <person name="Fabio A."/>
            <person name="Bettua C."/>
            <person name="Bertorelli R."/>
            <person name="Frascaro F."/>
            <person name="De Sanctis V."/>
            <person name="Pecorari M."/>
            <person name="Jousson O."/>
            <person name="Segata N."/>
            <person name="Cirillo D.M."/>
        </authorList>
    </citation>
    <scope>NUCLEOTIDE SEQUENCE [LARGE SCALE GENOMIC DNA]</scope>
    <source>
        <strain evidence="6 7">CIP1034565</strain>
    </source>
</reference>
<dbReference type="SUPFAM" id="SSF75420">
    <property type="entry name" value="YhbC-like, N-terminal domain"/>
    <property type="match status" value="1"/>
</dbReference>
<protein>
    <recommendedName>
        <fullName evidence="3">Ribosome maturation factor RimP</fullName>
    </recommendedName>
</protein>
<gene>
    <name evidence="3" type="primary">rimP</name>
    <name evidence="6" type="ORF">CQY22_016075</name>
</gene>
<evidence type="ECO:0000259" key="5">
    <source>
        <dbReference type="Pfam" id="PF17384"/>
    </source>
</evidence>
<feature type="domain" description="Ribosome maturation factor RimP C-terminal" evidence="5">
    <location>
        <begin position="103"/>
        <end position="168"/>
    </location>
</feature>
<proteinExistence type="inferred from homology"/>
<dbReference type="EMBL" id="PDCN02000026">
    <property type="protein sequence ID" value="PIB73654.1"/>
    <property type="molecule type" value="Genomic_DNA"/>
</dbReference>
<accession>A0A2G5P6Y1</accession>
<dbReference type="AlphaFoldDB" id="A0A2G5P6Y1"/>
<keyword evidence="1 3" id="KW-0963">Cytoplasm</keyword>
<sequence>MRTTQDEELAVTQQSAQLPSPAQVIELLADDFAAAGYQIEDVAVVSSAKPPRISIVADGDDPLDLDAVAELSRLASHHLDDALPDATPPYLLEVSSPGVDRPLTAARHYRRAQGRKVAVSLVDGTSLEGRLGALSGDAVDLVVRAGRELTVRPLDLADIATAVVQVEFAKPNPRELELAGMGAAEEVSE</sequence>
<dbReference type="HAMAP" id="MF_01077">
    <property type="entry name" value="RimP"/>
    <property type="match status" value="1"/>
</dbReference>
<dbReference type="OrthoDB" id="9805006at2"/>
<dbReference type="GO" id="GO:0000028">
    <property type="term" value="P:ribosomal small subunit assembly"/>
    <property type="evidence" value="ECO:0007669"/>
    <property type="project" value="TreeGrafter"/>
</dbReference>
<dbReference type="RefSeq" id="WP_090593462.1">
    <property type="nucleotide sequence ID" value="NZ_CP104302.1"/>
</dbReference>
<dbReference type="PANTHER" id="PTHR33867:SF1">
    <property type="entry name" value="RIBOSOME MATURATION FACTOR RIMP"/>
    <property type="match status" value="1"/>
</dbReference>
<dbReference type="InterPro" id="IPR028998">
    <property type="entry name" value="RimP_C"/>
</dbReference>
<dbReference type="CDD" id="cd01734">
    <property type="entry name" value="YlxS_C"/>
    <property type="match status" value="1"/>
</dbReference>
<dbReference type="STRING" id="85968.GCA_900073015_03704"/>
<dbReference type="InterPro" id="IPR035956">
    <property type="entry name" value="RimP_N_sf"/>
</dbReference>
<evidence type="ECO:0000259" key="4">
    <source>
        <dbReference type="Pfam" id="PF02576"/>
    </source>
</evidence>
<comment type="function">
    <text evidence="3">Required for maturation of 30S ribosomal subunits.</text>
</comment>
<evidence type="ECO:0000256" key="2">
    <source>
        <dbReference type="ARBA" id="ARBA00022517"/>
    </source>
</evidence>
<dbReference type="Proteomes" id="UP000230551">
    <property type="component" value="Unassembled WGS sequence"/>
</dbReference>
<dbReference type="InterPro" id="IPR036847">
    <property type="entry name" value="RimP_C_sf"/>
</dbReference>
<dbReference type="SUPFAM" id="SSF74942">
    <property type="entry name" value="YhbC-like, C-terminal domain"/>
    <property type="match status" value="1"/>
</dbReference>
<comment type="subcellular location">
    <subcellularLocation>
        <location evidence="3">Cytoplasm</location>
    </subcellularLocation>
</comment>
<name>A0A2G5P6Y1_9MYCO</name>
<keyword evidence="7" id="KW-1185">Reference proteome</keyword>
<dbReference type="GO" id="GO:0006412">
    <property type="term" value="P:translation"/>
    <property type="evidence" value="ECO:0007669"/>
    <property type="project" value="TreeGrafter"/>
</dbReference>
<dbReference type="NCBIfam" id="NF000930">
    <property type="entry name" value="PRK00092.2-2"/>
    <property type="match status" value="1"/>
</dbReference>
<dbReference type="InterPro" id="IPR028989">
    <property type="entry name" value="RimP_N"/>
</dbReference>
<evidence type="ECO:0000313" key="7">
    <source>
        <dbReference type="Proteomes" id="UP000230551"/>
    </source>
</evidence>
<evidence type="ECO:0000313" key="6">
    <source>
        <dbReference type="EMBL" id="PIB73654.1"/>
    </source>
</evidence>
<dbReference type="Pfam" id="PF17384">
    <property type="entry name" value="DUF150_C"/>
    <property type="match status" value="1"/>
</dbReference>
<comment type="caution">
    <text evidence="6">The sequence shown here is derived from an EMBL/GenBank/DDBJ whole genome shotgun (WGS) entry which is preliminary data.</text>
</comment>
<keyword evidence="2 3" id="KW-0690">Ribosome biogenesis</keyword>
<dbReference type="Gene3D" id="3.30.300.70">
    <property type="entry name" value="RimP-like superfamily, N-terminal"/>
    <property type="match status" value="1"/>
</dbReference>
<evidence type="ECO:0000256" key="1">
    <source>
        <dbReference type="ARBA" id="ARBA00022490"/>
    </source>
</evidence>
<evidence type="ECO:0000256" key="3">
    <source>
        <dbReference type="HAMAP-Rule" id="MF_01077"/>
    </source>
</evidence>
<dbReference type="InterPro" id="IPR003728">
    <property type="entry name" value="Ribosome_maturation_RimP"/>
</dbReference>
<dbReference type="PANTHER" id="PTHR33867">
    <property type="entry name" value="RIBOSOME MATURATION FACTOR RIMP"/>
    <property type="match status" value="1"/>
</dbReference>
<dbReference type="Pfam" id="PF02576">
    <property type="entry name" value="RimP_N"/>
    <property type="match status" value="1"/>
</dbReference>
<dbReference type="GO" id="GO:0005829">
    <property type="term" value="C:cytosol"/>
    <property type="evidence" value="ECO:0007669"/>
    <property type="project" value="TreeGrafter"/>
</dbReference>
<organism evidence="6 7">
    <name type="scientific">Mycolicibacterium brumae</name>
    <dbReference type="NCBI Taxonomy" id="85968"/>
    <lineage>
        <taxon>Bacteria</taxon>
        <taxon>Bacillati</taxon>
        <taxon>Actinomycetota</taxon>
        <taxon>Actinomycetes</taxon>
        <taxon>Mycobacteriales</taxon>
        <taxon>Mycobacteriaceae</taxon>
        <taxon>Mycolicibacterium</taxon>
    </lineage>
</organism>
<feature type="domain" description="Ribosome maturation factor RimP N-terminal" evidence="4">
    <location>
        <begin position="33"/>
        <end position="100"/>
    </location>
</feature>
<comment type="similarity">
    <text evidence="3">Belongs to the RimP family.</text>
</comment>